<dbReference type="EMBL" id="NIDF01000048">
    <property type="protein sequence ID" value="TYJ55026.1"/>
    <property type="molecule type" value="Genomic_DNA"/>
</dbReference>
<feature type="region of interest" description="Disordered" evidence="1">
    <location>
        <begin position="205"/>
        <end position="227"/>
    </location>
</feature>
<feature type="compositionally biased region" description="Low complexity" evidence="1">
    <location>
        <begin position="9"/>
        <end position="21"/>
    </location>
</feature>
<accession>A0A5D3AYU7</accession>
<protein>
    <submittedName>
        <fullName evidence="2">Uncharacterized protein</fullName>
    </submittedName>
</protein>
<dbReference type="AlphaFoldDB" id="A0A5D3AYU7"/>
<reference evidence="2 3" key="1">
    <citation type="submission" date="2017-05" db="EMBL/GenBank/DDBJ databases">
        <title>The Genome Sequence of Tsuchiyaea wingfieldii DSM 27421.</title>
        <authorList>
            <person name="Cuomo C."/>
            <person name="Passer A."/>
            <person name="Billmyre B."/>
            <person name="Heitman J."/>
        </authorList>
    </citation>
    <scope>NUCLEOTIDE SEQUENCE [LARGE SCALE GENOMIC DNA]</scope>
    <source>
        <strain evidence="2 3">DSM 27421</strain>
    </source>
</reference>
<name>A0A5D3AYU7_9TREE</name>
<feature type="compositionally biased region" description="Polar residues" evidence="1">
    <location>
        <begin position="88"/>
        <end position="102"/>
    </location>
</feature>
<evidence type="ECO:0000313" key="2">
    <source>
        <dbReference type="EMBL" id="TYJ55026.1"/>
    </source>
</evidence>
<organism evidence="2 3">
    <name type="scientific">Cryptococcus floricola</name>
    <dbReference type="NCBI Taxonomy" id="2591691"/>
    <lineage>
        <taxon>Eukaryota</taxon>
        <taxon>Fungi</taxon>
        <taxon>Dikarya</taxon>
        <taxon>Basidiomycota</taxon>
        <taxon>Agaricomycotina</taxon>
        <taxon>Tremellomycetes</taxon>
        <taxon>Tremellales</taxon>
        <taxon>Cryptococcaceae</taxon>
        <taxon>Cryptococcus</taxon>
    </lineage>
</organism>
<feature type="region of interest" description="Disordered" evidence="1">
    <location>
        <begin position="1"/>
        <end position="28"/>
    </location>
</feature>
<evidence type="ECO:0000256" key="1">
    <source>
        <dbReference type="SAM" id="MobiDB-lite"/>
    </source>
</evidence>
<feature type="region of interest" description="Disordered" evidence="1">
    <location>
        <begin position="86"/>
        <end position="110"/>
    </location>
</feature>
<dbReference type="Proteomes" id="UP000322245">
    <property type="component" value="Unassembled WGS sequence"/>
</dbReference>
<keyword evidence="3" id="KW-1185">Reference proteome</keyword>
<proteinExistence type="predicted"/>
<sequence>MDTTTPARSSPSSSSVLPSDSNQTSSFVDLPRRVYNGFSARARHEQARSLLDAAETLKISYLMELEAKEALLSDLDAEIKLGTEKINGYSSRGPETTASSKPDGSAVVTDNDFHRVMMRMAKSAWDRTHNAPESRSPHRRVAPSAPSNLRKRLSSSTTRHEETQRLSTESFLEANFLVAQQDVMDRMVQSRAQDYREVYTQLQVLEGDSGGVPSGPSEVAGEEENEQ</sequence>
<evidence type="ECO:0000313" key="3">
    <source>
        <dbReference type="Proteomes" id="UP000322245"/>
    </source>
</evidence>
<feature type="region of interest" description="Disordered" evidence="1">
    <location>
        <begin position="124"/>
        <end position="166"/>
    </location>
</feature>
<comment type="caution">
    <text evidence="2">The sequence shown here is derived from an EMBL/GenBank/DDBJ whole genome shotgun (WGS) entry which is preliminary data.</text>
</comment>
<gene>
    <name evidence="2" type="ORF">B9479_004337</name>
</gene>
<feature type="compositionally biased region" description="Basic and acidic residues" evidence="1">
    <location>
        <begin position="124"/>
        <end position="136"/>
    </location>
</feature>